<evidence type="ECO:0000256" key="1">
    <source>
        <dbReference type="SAM" id="Coils"/>
    </source>
</evidence>
<name>A0A383AHQ3_9ZZZZ</name>
<dbReference type="AlphaFoldDB" id="A0A383AHQ3"/>
<evidence type="ECO:0008006" key="3">
    <source>
        <dbReference type="Google" id="ProtNLM"/>
    </source>
</evidence>
<evidence type="ECO:0000313" key="2">
    <source>
        <dbReference type="EMBL" id="SVE07436.1"/>
    </source>
</evidence>
<protein>
    <recommendedName>
        <fullName evidence="3">Flagellar protein FliT</fullName>
    </recommendedName>
</protein>
<proteinExistence type="predicted"/>
<feature type="coiled-coil region" evidence="1">
    <location>
        <begin position="69"/>
        <end position="96"/>
    </location>
</feature>
<organism evidence="2">
    <name type="scientific">marine metagenome</name>
    <dbReference type="NCBI Taxonomy" id="408172"/>
    <lineage>
        <taxon>unclassified sequences</taxon>
        <taxon>metagenomes</taxon>
        <taxon>ecological metagenomes</taxon>
    </lineage>
</organism>
<sequence>MKPPVEESHQDHLSSLQEWQRLTNAETLAIEAGHWDELAQLHTAKGDLKSQMECQDFSSVDPKWKTEIVAGEERNRDLLQEKLDDLQLRLNEGTRSINNIQRVHRAYGHQPLHERQTTPIWHQVT</sequence>
<keyword evidence="1" id="KW-0175">Coiled coil</keyword>
<reference evidence="2" key="1">
    <citation type="submission" date="2018-05" db="EMBL/GenBank/DDBJ databases">
        <authorList>
            <person name="Lanie J.A."/>
            <person name="Ng W.-L."/>
            <person name="Kazmierczak K.M."/>
            <person name="Andrzejewski T.M."/>
            <person name="Davidsen T.M."/>
            <person name="Wayne K.J."/>
            <person name="Tettelin H."/>
            <person name="Glass J.I."/>
            <person name="Rusch D."/>
            <person name="Podicherti R."/>
            <person name="Tsui H.-C.T."/>
            <person name="Winkler M.E."/>
        </authorList>
    </citation>
    <scope>NUCLEOTIDE SEQUENCE</scope>
</reference>
<dbReference type="EMBL" id="UINC01192336">
    <property type="protein sequence ID" value="SVE07436.1"/>
    <property type="molecule type" value="Genomic_DNA"/>
</dbReference>
<gene>
    <name evidence="2" type="ORF">METZ01_LOCUS460290</name>
</gene>
<accession>A0A383AHQ3</accession>